<protein>
    <recommendedName>
        <fullName evidence="3">DUF4251 domain-containing protein</fullName>
    </recommendedName>
</protein>
<dbReference type="STRING" id="216432.CA2559_10233"/>
<gene>
    <name evidence="1" type="ordered locus">CA2559_10233</name>
</gene>
<dbReference type="Gene3D" id="2.40.128.410">
    <property type="match status" value="1"/>
</dbReference>
<organism evidence="1 2">
    <name type="scientific">Croceibacter atlanticus (strain ATCC BAA-628 / JCM 21780 / CIP 108009 / IAM 15332 / KCTC 12090 / HTCC2559)</name>
    <dbReference type="NCBI Taxonomy" id="216432"/>
    <lineage>
        <taxon>Bacteria</taxon>
        <taxon>Pseudomonadati</taxon>
        <taxon>Bacteroidota</taxon>
        <taxon>Flavobacteriia</taxon>
        <taxon>Flavobacteriales</taxon>
        <taxon>Flavobacteriaceae</taxon>
        <taxon>Croceibacter</taxon>
    </lineage>
</organism>
<dbReference type="GeneID" id="89453788"/>
<reference evidence="1 2" key="1">
    <citation type="journal article" date="2010" name="J. Bacteriol.">
        <title>The complete genome sequence of Croceibacter atlanticus HTCC2559T.</title>
        <authorList>
            <person name="Oh H.M."/>
            <person name="Kang I."/>
            <person name="Ferriera S."/>
            <person name="Giovannoni S.J."/>
            <person name="Cho J.C."/>
        </authorList>
    </citation>
    <scope>NUCLEOTIDE SEQUENCE [LARGE SCALE GENOMIC DNA]</scope>
    <source>
        <strain evidence="2">ATCC BAA-628 / HTCC2559 / KCTC 12090</strain>
    </source>
</reference>
<dbReference type="PROSITE" id="PS51257">
    <property type="entry name" value="PROKAR_LIPOPROTEIN"/>
    <property type="match status" value="1"/>
</dbReference>
<accession>A3U9B9</accession>
<dbReference type="KEGG" id="cat:CA2559_10233"/>
<evidence type="ECO:0000313" key="1">
    <source>
        <dbReference type="EMBL" id="EAP86405.1"/>
    </source>
</evidence>
<name>A3U9B9_CROAH</name>
<keyword evidence="2" id="KW-1185">Reference proteome</keyword>
<sequence length="185" mass="20339">MKWLVYIVIALSIVGCGTAKEPTIEEQEAYNTLKSFIAEKDFTILSDYARPQASSGLNSLQNSNILGNGNSVAGISLQGNPNYLKVTNDTISAHLPFYGERRIGSGFGSNGAIDFNAQPNNYKVIENDKKRAVEISFDIKGNSELYTINLTVFSNKRTTLLVTSSQRTNIEYTGKAKRTVNESLE</sequence>
<dbReference type="HOGENOM" id="CLU_122390_0_0_10"/>
<evidence type="ECO:0008006" key="3">
    <source>
        <dbReference type="Google" id="ProtNLM"/>
    </source>
</evidence>
<dbReference type="InterPro" id="IPR025347">
    <property type="entry name" value="DUF4251"/>
</dbReference>
<dbReference type="eggNOG" id="ENOG5032TRA">
    <property type="taxonomic scope" value="Bacteria"/>
</dbReference>
<evidence type="ECO:0000313" key="2">
    <source>
        <dbReference type="Proteomes" id="UP000002297"/>
    </source>
</evidence>
<dbReference type="RefSeq" id="WP_013187790.1">
    <property type="nucleotide sequence ID" value="NC_014230.1"/>
</dbReference>
<dbReference type="AlphaFoldDB" id="A3U9B9"/>
<dbReference type="EMBL" id="CP002046">
    <property type="protein sequence ID" value="EAP86405.1"/>
    <property type="molecule type" value="Genomic_DNA"/>
</dbReference>
<dbReference type="Proteomes" id="UP000002297">
    <property type="component" value="Chromosome"/>
</dbReference>
<proteinExistence type="predicted"/>
<dbReference type="OrthoDB" id="1448121at2"/>
<dbReference type="Pfam" id="PF14059">
    <property type="entry name" value="DUF4251"/>
    <property type="match status" value="1"/>
</dbReference>